<dbReference type="Proteomes" id="UP001174909">
    <property type="component" value="Unassembled WGS sequence"/>
</dbReference>
<dbReference type="GO" id="GO:2000431">
    <property type="term" value="P:regulation of cytokinesis, actomyosin contractile ring assembly"/>
    <property type="evidence" value="ECO:0007669"/>
    <property type="project" value="InterPro"/>
</dbReference>
<evidence type="ECO:0000259" key="3">
    <source>
        <dbReference type="PROSITE" id="PS50172"/>
    </source>
</evidence>
<evidence type="ECO:0000313" key="4">
    <source>
        <dbReference type="EMBL" id="CAI8002152.1"/>
    </source>
</evidence>
<dbReference type="Gene3D" id="1.20.900.10">
    <property type="entry name" value="Dbl homology (DH) domain"/>
    <property type="match status" value="1"/>
</dbReference>
<reference evidence="4" key="1">
    <citation type="submission" date="2023-03" db="EMBL/GenBank/DDBJ databases">
        <authorList>
            <person name="Steffen K."/>
            <person name="Cardenas P."/>
        </authorList>
    </citation>
    <scope>NUCLEOTIDE SEQUENCE</scope>
</reference>
<dbReference type="GO" id="GO:0035556">
    <property type="term" value="P:intracellular signal transduction"/>
    <property type="evidence" value="ECO:0007669"/>
    <property type="project" value="InterPro"/>
</dbReference>
<dbReference type="PROSITE" id="PS00741">
    <property type="entry name" value="DH_1"/>
    <property type="match status" value="1"/>
</dbReference>
<dbReference type="GO" id="GO:0005096">
    <property type="term" value="F:GTPase activator activity"/>
    <property type="evidence" value="ECO:0007669"/>
    <property type="project" value="InterPro"/>
</dbReference>
<dbReference type="InterPro" id="IPR036420">
    <property type="entry name" value="BRCT_dom_sf"/>
</dbReference>
<feature type="domain" description="BRCT" evidence="3">
    <location>
        <begin position="225"/>
        <end position="313"/>
    </location>
</feature>
<dbReference type="InterPro" id="IPR001357">
    <property type="entry name" value="BRCT_dom"/>
</dbReference>
<dbReference type="InterPro" id="IPR035899">
    <property type="entry name" value="DBL_dom_sf"/>
</dbReference>
<dbReference type="GO" id="GO:0005634">
    <property type="term" value="C:nucleus"/>
    <property type="evidence" value="ECO:0007669"/>
    <property type="project" value="InterPro"/>
</dbReference>
<dbReference type="InterPro" id="IPR000219">
    <property type="entry name" value="DH_dom"/>
</dbReference>
<dbReference type="Pfam" id="PF21243">
    <property type="entry name" value="ECT2_BRCT0"/>
    <property type="match status" value="1"/>
</dbReference>
<organism evidence="4 5">
    <name type="scientific">Geodia barretti</name>
    <name type="common">Barrett's horny sponge</name>
    <dbReference type="NCBI Taxonomy" id="519541"/>
    <lineage>
        <taxon>Eukaryota</taxon>
        <taxon>Metazoa</taxon>
        <taxon>Porifera</taxon>
        <taxon>Demospongiae</taxon>
        <taxon>Heteroscleromorpha</taxon>
        <taxon>Tetractinellida</taxon>
        <taxon>Astrophorina</taxon>
        <taxon>Geodiidae</taxon>
        <taxon>Geodia</taxon>
    </lineage>
</organism>
<evidence type="ECO:0000313" key="5">
    <source>
        <dbReference type="Proteomes" id="UP001174909"/>
    </source>
</evidence>
<dbReference type="SUPFAM" id="SSF48065">
    <property type="entry name" value="DBL homology domain (DH-domain)"/>
    <property type="match status" value="1"/>
</dbReference>
<feature type="compositionally biased region" description="Polar residues" evidence="1">
    <location>
        <begin position="797"/>
        <end position="808"/>
    </location>
</feature>
<dbReference type="AlphaFoldDB" id="A0AA35R2X2"/>
<evidence type="ECO:0000256" key="1">
    <source>
        <dbReference type="SAM" id="MobiDB-lite"/>
    </source>
</evidence>
<feature type="domain" description="DH" evidence="2">
    <location>
        <begin position="382"/>
        <end position="571"/>
    </location>
</feature>
<comment type="caution">
    <text evidence="4">The sequence shown here is derived from an EMBL/GenBank/DDBJ whole genome shotgun (WGS) entry which is preliminary data.</text>
</comment>
<dbReference type="Pfam" id="PF21242">
    <property type="entry name" value="ECT2_PH"/>
    <property type="match status" value="1"/>
</dbReference>
<dbReference type="GO" id="GO:0000281">
    <property type="term" value="P:mitotic cytokinesis"/>
    <property type="evidence" value="ECO:0007669"/>
    <property type="project" value="TreeGrafter"/>
</dbReference>
<dbReference type="PANTHER" id="PTHR16777">
    <property type="entry name" value="PROTEIN ECT2"/>
    <property type="match status" value="1"/>
</dbReference>
<dbReference type="PANTHER" id="PTHR16777:SF2">
    <property type="entry name" value="PROTEIN ECT2"/>
    <property type="match status" value="1"/>
</dbReference>
<dbReference type="Gene3D" id="3.40.50.10190">
    <property type="entry name" value="BRCT domain"/>
    <property type="match status" value="3"/>
</dbReference>
<dbReference type="CDD" id="cd01229">
    <property type="entry name" value="PH_Ect2"/>
    <property type="match status" value="1"/>
</dbReference>
<feature type="region of interest" description="Disordered" evidence="1">
    <location>
        <begin position="361"/>
        <end position="380"/>
    </location>
</feature>
<dbReference type="InterPro" id="IPR026817">
    <property type="entry name" value="Ect2"/>
</dbReference>
<dbReference type="GO" id="GO:0005085">
    <property type="term" value="F:guanyl-nucleotide exchange factor activity"/>
    <property type="evidence" value="ECO:0007669"/>
    <property type="project" value="InterPro"/>
</dbReference>
<dbReference type="InterPro" id="IPR049396">
    <property type="entry name" value="ECT2_BRCT0"/>
</dbReference>
<dbReference type="EMBL" id="CASHTH010000465">
    <property type="protein sequence ID" value="CAI8002152.1"/>
    <property type="molecule type" value="Genomic_DNA"/>
</dbReference>
<dbReference type="SUPFAM" id="SSF52113">
    <property type="entry name" value="BRCT domain"/>
    <property type="match status" value="2"/>
</dbReference>
<proteinExistence type="predicted"/>
<dbReference type="Pfam" id="PF12738">
    <property type="entry name" value="PTCB-BRCT"/>
    <property type="match status" value="1"/>
</dbReference>
<dbReference type="InterPro" id="IPR049395">
    <property type="entry name" value="ECT2_PH"/>
</dbReference>
<name>A0AA35R2X2_GEOBA</name>
<dbReference type="Pfam" id="PF00621">
    <property type="entry name" value="RhoGEF"/>
    <property type="match status" value="1"/>
</dbReference>
<dbReference type="SMART" id="SM00325">
    <property type="entry name" value="RhoGEF"/>
    <property type="match status" value="1"/>
</dbReference>
<feature type="domain" description="BRCT" evidence="3">
    <location>
        <begin position="131"/>
        <end position="206"/>
    </location>
</feature>
<protein>
    <submittedName>
        <fullName evidence="4">Protein ECT2</fullName>
    </submittedName>
</protein>
<feature type="region of interest" description="Disordered" evidence="1">
    <location>
        <begin position="780"/>
        <end position="808"/>
    </location>
</feature>
<dbReference type="InterPro" id="IPR001331">
    <property type="entry name" value="GDS_CDC24_CS"/>
</dbReference>
<accession>A0AA35R2X2</accession>
<keyword evidence="5" id="KW-1185">Reference proteome</keyword>
<gene>
    <name evidence="4" type="ORF">GBAR_LOCUS3338</name>
</gene>
<dbReference type="PROSITE" id="PS50010">
    <property type="entry name" value="DH_2"/>
    <property type="match status" value="1"/>
</dbReference>
<evidence type="ECO:0000259" key="2">
    <source>
        <dbReference type="PROSITE" id="PS50010"/>
    </source>
</evidence>
<dbReference type="SMART" id="SM00292">
    <property type="entry name" value="BRCT"/>
    <property type="match status" value="2"/>
</dbReference>
<sequence>MESMSTEPDTGGLLLRPKSVQLVPVIFEKDEEPPEPSRGGEKCYACIVSKKEKPELASALEEMGLEVCYSETGRKLPANVPDECRIVFVCEQFSGPDYERLVDKKFRVVGQPCVLSCRLRNKPLAPSVRPTYSCSMEGTVICFTGFKDKEMLHSVCSKAHLMGASIRKDMTSSVTHVVAHSVSGSKYKVAVGLGTPIMSEQWVNECWAHRDNIHINAHSPDMMLHKQLPFAGCHIALEGYPDDEARHMRDIATDNGGMNGELGDAGLTHLVVADTVDPSEIPVTSSRVLVVKQQWFWESIQIEACADEALYQAKESAHSRHSRQKASFNSSLHTSIDISFLEASLYSLASPGMKGLGKREARKLACSSTSTPTKGAGPPNTARYHIAAELLQTEKNFVNILSLIVKVFKEPVERPQQRGGAILSAEDSKSIFGNIPEILTVHQNIVRGLEELMAHWEESTSIGAVLLLQSDELLRVYPPFVNFFEMSKEALARCERVYPRFHAFLKVSESRSECSRQKLSELLITPVQRIPRIILLLQDLLKHTDPHHNDHSTLQQAVDSLKNVMTHINEDKRKTESQMQMFEVLRDIEDCPATVLSSHRQFLRRLDLLDISRGHSRGDPLALYIFSDSMEIARRRPSGFGMKTATKPFKHLEFLPYTYIRSIINFEDTEDVSGGFGLLVQWPEDPQEKLLVFGPENEDSSKSETVRHLAKLMADAHFSTDPDQFVVSCSADVIHSLSRSANSTTIHRALHGVRKKVKRAFSSRSRKSLASLSVHMNLQGIGEENEPPSSPDAISISMGSPNSSTSCSVPNLSYTPIHSIHRLTPVASLRTSRSKRPALGSIPSFSAVDLSHYGT</sequence>
<dbReference type="GO" id="GO:0005938">
    <property type="term" value="C:cell cortex"/>
    <property type="evidence" value="ECO:0007669"/>
    <property type="project" value="TreeGrafter"/>
</dbReference>
<dbReference type="CDD" id="cd00160">
    <property type="entry name" value="RhoGEF"/>
    <property type="match status" value="1"/>
</dbReference>
<dbReference type="PROSITE" id="PS50172">
    <property type="entry name" value="BRCT"/>
    <property type="match status" value="2"/>
</dbReference>